<dbReference type="GO" id="GO:0070677">
    <property type="term" value="F:rRNA (cytosine-2'-O-)-methyltransferase activity"/>
    <property type="evidence" value="ECO:0007669"/>
    <property type="project" value="UniProtKB-UniRule"/>
</dbReference>
<evidence type="ECO:0000256" key="3">
    <source>
        <dbReference type="ARBA" id="ARBA00022603"/>
    </source>
</evidence>
<evidence type="ECO:0000256" key="6">
    <source>
        <dbReference type="HAMAP-Rule" id="MF_01877"/>
    </source>
</evidence>
<comment type="function">
    <text evidence="6">Catalyzes the 2'-O-methylation of the ribose of cytidine 1402 (C1402) in 16S rRNA.</text>
</comment>
<dbReference type="InterPro" id="IPR018063">
    <property type="entry name" value="SAM_MeTrfase_RsmI_CS"/>
</dbReference>
<protein>
    <recommendedName>
        <fullName evidence="6">Ribosomal RNA small subunit methyltransferase I</fullName>
        <ecNumber evidence="6">2.1.1.198</ecNumber>
    </recommendedName>
    <alternativeName>
        <fullName evidence="6">16S rRNA 2'-O-ribose C1402 methyltransferase</fullName>
    </alternativeName>
    <alternativeName>
        <fullName evidence="6">rRNA (cytidine-2'-O-)-methyltransferase RsmI</fullName>
    </alternativeName>
</protein>
<dbReference type="SUPFAM" id="SSF53790">
    <property type="entry name" value="Tetrapyrrole methylase"/>
    <property type="match status" value="1"/>
</dbReference>
<gene>
    <name evidence="6" type="primary">rsmI</name>
    <name evidence="8" type="ORF">SHALO_0209</name>
</gene>
<name>A0A1D7TG79_9BACT</name>
<dbReference type="RefSeq" id="WP_069476992.1">
    <property type="nucleotide sequence ID" value="NZ_CP017111.1"/>
</dbReference>
<dbReference type="PIRSF" id="PIRSF005917">
    <property type="entry name" value="MTase_YraL"/>
    <property type="match status" value="1"/>
</dbReference>
<dbReference type="PANTHER" id="PTHR46111:SF1">
    <property type="entry name" value="RIBOSOMAL RNA SMALL SUBUNIT METHYLTRANSFERASE I"/>
    <property type="match status" value="1"/>
</dbReference>
<dbReference type="InterPro" id="IPR035996">
    <property type="entry name" value="4pyrrol_Methylase_sf"/>
</dbReference>
<evidence type="ECO:0000256" key="4">
    <source>
        <dbReference type="ARBA" id="ARBA00022679"/>
    </source>
</evidence>
<dbReference type="InterPro" id="IPR014776">
    <property type="entry name" value="4pyrrole_Mease_sub2"/>
</dbReference>
<dbReference type="InterPro" id="IPR008189">
    <property type="entry name" value="rRNA_ssu_MeTfrase_I"/>
</dbReference>
<dbReference type="NCBIfam" id="TIGR00096">
    <property type="entry name" value="16S rRNA (cytidine(1402)-2'-O)-methyltransferase"/>
    <property type="match status" value="1"/>
</dbReference>
<keyword evidence="1 6" id="KW-0963">Cytoplasm</keyword>
<dbReference type="GO" id="GO:0005737">
    <property type="term" value="C:cytoplasm"/>
    <property type="evidence" value="ECO:0007669"/>
    <property type="project" value="UniProtKB-SubCell"/>
</dbReference>
<keyword evidence="3 6" id="KW-0489">Methyltransferase</keyword>
<evidence type="ECO:0000256" key="5">
    <source>
        <dbReference type="ARBA" id="ARBA00022691"/>
    </source>
</evidence>
<accession>A0A1D7TG79</accession>
<evidence type="ECO:0000259" key="7">
    <source>
        <dbReference type="Pfam" id="PF00590"/>
    </source>
</evidence>
<reference evidence="9" key="1">
    <citation type="submission" date="2016-08" db="EMBL/GenBank/DDBJ databases">
        <title>Complete genome sequence of the organohalide-respiring Epsilonproteobacterium Sulfurospirillum halorespirans.</title>
        <authorList>
            <person name="Goris T."/>
            <person name="Zimmermann J."/>
            <person name="Schenz B."/>
            <person name="Lemos M."/>
            <person name="Hackermueller J."/>
            <person name="Diekert G."/>
        </authorList>
    </citation>
    <scope>NUCLEOTIDE SEQUENCE [LARGE SCALE GENOMIC DNA]</scope>
    <source>
        <strain>DSM 13726</strain>
        <strain evidence="9">PCE-M2</strain>
    </source>
</reference>
<dbReference type="STRING" id="1193502.SHALO_0209"/>
<dbReference type="Gene3D" id="3.40.1010.10">
    <property type="entry name" value="Cobalt-precorrin-4 Transmethylase, Domain 1"/>
    <property type="match status" value="1"/>
</dbReference>
<dbReference type="InterPro" id="IPR014777">
    <property type="entry name" value="4pyrrole_Mease_sub1"/>
</dbReference>
<feature type="domain" description="Tetrapyrrole methylase" evidence="7">
    <location>
        <begin position="1"/>
        <end position="204"/>
    </location>
</feature>
<dbReference type="EMBL" id="CP017111">
    <property type="protein sequence ID" value="AOO64006.1"/>
    <property type="molecule type" value="Genomic_DNA"/>
</dbReference>
<comment type="subcellular location">
    <subcellularLocation>
        <location evidence="6">Cytoplasm</location>
    </subcellularLocation>
</comment>
<dbReference type="Gene3D" id="3.30.950.10">
    <property type="entry name" value="Methyltransferase, Cobalt-precorrin-4 Transmethylase, Domain 2"/>
    <property type="match status" value="1"/>
</dbReference>
<organism evidence="8 9">
    <name type="scientific">Sulfurospirillum halorespirans DSM 13726</name>
    <dbReference type="NCBI Taxonomy" id="1193502"/>
    <lineage>
        <taxon>Bacteria</taxon>
        <taxon>Pseudomonadati</taxon>
        <taxon>Campylobacterota</taxon>
        <taxon>Epsilonproteobacteria</taxon>
        <taxon>Campylobacterales</taxon>
        <taxon>Sulfurospirillaceae</taxon>
        <taxon>Sulfurospirillum</taxon>
    </lineage>
</organism>
<proteinExistence type="inferred from homology"/>
<keyword evidence="2 6" id="KW-0698">rRNA processing</keyword>
<dbReference type="AlphaFoldDB" id="A0A1D7TG79"/>
<dbReference type="EC" id="2.1.1.198" evidence="6"/>
<dbReference type="KEGG" id="shal:SHALO_0209"/>
<dbReference type="HAMAP" id="MF_01877">
    <property type="entry name" value="16SrRNA_methyltr_I"/>
    <property type="match status" value="1"/>
</dbReference>
<keyword evidence="4 6" id="KW-0808">Transferase</keyword>
<evidence type="ECO:0000256" key="1">
    <source>
        <dbReference type="ARBA" id="ARBA00022490"/>
    </source>
</evidence>
<dbReference type="InterPro" id="IPR000878">
    <property type="entry name" value="4pyrrol_Mease"/>
</dbReference>
<keyword evidence="5 6" id="KW-0949">S-adenosyl-L-methionine</keyword>
<keyword evidence="9" id="KW-1185">Reference proteome</keyword>
<dbReference type="PANTHER" id="PTHR46111">
    <property type="entry name" value="RIBOSOMAL RNA SMALL SUBUNIT METHYLTRANSFERASE I"/>
    <property type="match status" value="1"/>
</dbReference>
<sequence>MIYFIPTPIGNLDDISVRSLKLLTECKTLFCEDTRITKRLLSLLAQRHNVTFQIQNFISMHSHNEETVLASIDKKIFEEHVGYLSDAGMPGISDPGAALVRFCQANALAYEILPGANAALLAYVTSGIKTHQFLFYGFLSHKGMDRQNELFEVLNAPYAVIVYESPHRIEKLIEELAQFAPNRQIFAIKEATKLYEKRFFGTALEVQKASKTANLKGEWVVVITPEIKHGGEAITKEDLIDLDLPPKQKAKLLSKLTGESIKEWYTKLQN</sequence>
<dbReference type="Proteomes" id="UP000094609">
    <property type="component" value="Chromosome"/>
</dbReference>
<evidence type="ECO:0000313" key="8">
    <source>
        <dbReference type="EMBL" id="AOO64006.1"/>
    </source>
</evidence>
<evidence type="ECO:0000313" key="9">
    <source>
        <dbReference type="Proteomes" id="UP000094609"/>
    </source>
</evidence>
<dbReference type="PATRIC" id="fig|1193502.14.peg.213"/>
<dbReference type="Pfam" id="PF00590">
    <property type="entry name" value="TP_methylase"/>
    <property type="match status" value="1"/>
</dbReference>
<comment type="catalytic activity">
    <reaction evidence="6">
        <text>cytidine(1402) in 16S rRNA + S-adenosyl-L-methionine = 2'-O-methylcytidine(1402) in 16S rRNA + S-adenosyl-L-homocysteine + H(+)</text>
        <dbReference type="Rhea" id="RHEA:42924"/>
        <dbReference type="Rhea" id="RHEA-COMP:10285"/>
        <dbReference type="Rhea" id="RHEA-COMP:10286"/>
        <dbReference type="ChEBI" id="CHEBI:15378"/>
        <dbReference type="ChEBI" id="CHEBI:57856"/>
        <dbReference type="ChEBI" id="CHEBI:59789"/>
        <dbReference type="ChEBI" id="CHEBI:74495"/>
        <dbReference type="ChEBI" id="CHEBI:82748"/>
        <dbReference type="EC" id="2.1.1.198"/>
    </reaction>
</comment>
<dbReference type="CDD" id="cd11648">
    <property type="entry name" value="RsmI"/>
    <property type="match status" value="1"/>
</dbReference>
<dbReference type="PROSITE" id="PS01296">
    <property type="entry name" value="RSMI"/>
    <property type="match status" value="1"/>
</dbReference>
<comment type="similarity">
    <text evidence="6">Belongs to the methyltransferase superfamily. RsmI family.</text>
</comment>
<evidence type="ECO:0000256" key="2">
    <source>
        <dbReference type="ARBA" id="ARBA00022552"/>
    </source>
</evidence>